<gene>
    <name evidence="2" type="ORF">FEM03_22380</name>
</gene>
<dbReference type="InterPro" id="IPR014509">
    <property type="entry name" value="YjdF-like"/>
</dbReference>
<evidence type="ECO:0000256" key="1">
    <source>
        <dbReference type="SAM" id="Phobius"/>
    </source>
</evidence>
<keyword evidence="1" id="KW-0812">Transmembrane</keyword>
<dbReference type="OrthoDB" id="274748at2"/>
<evidence type="ECO:0000313" key="3">
    <source>
        <dbReference type="Proteomes" id="UP000306196"/>
    </source>
</evidence>
<feature type="transmembrane region" description="Helical" evidence="1">
    <location>
        <begin position="9"/>
        <end position="29"/>
    </location>
</feature>
<feature type="transmembrane region" description="Helical" evidence="1">
    <location>
        <begin position="142"/>
        <end position="162"/>
    </location>
</feature>
<dbReference type="RefSeq" id="WP_138088548.1">
    <property type="nucleotide sequence ID" value="NZ_VAUV01000024.1"/>
</dbReference>
<organism evidence="2 3">
    <name type="scientific">Phragmitibacter flavus</name>
    <dbReference type="NCBI Taxonomy" id="2576071"/>
    <lineage>
        <taxon>Bacteria</taxon>
        <taxon>Pseudomonadati</taxon>
        <taxon>Verrucomicrobiota</taxon>
        <taxon>Verrucomicrobiia</taxon>
        <taxon>Verrucomicrobiales</taxon>
        <taxon>Verrucomicrobiaceae</taxon>
        <taxon>Phragmitibacter</taxon>
    </lineage>
</organism>
<dbReference type="AlphaFoldDB" id="A0A5R8K804"/>
<sequence length="204" mass="22394">MTNQTQPKLWPLAIFVVLYMALSIGASLMAGNTEFVFYIIVMVVLIAVVLLVHFRVGLTSWLLWLLAVWGLLHMAGGLVPLPKGWPYDGENAVLYSWWLVPDRLKYDQVVHAYGFGLTTWVCWHVLKTCLRDLQGRVPKPTFGLLVLCVAAGCGFGAINEVVEFAATLMMPKTNVGGYENTGWDLVANLVGGIVAAVGVRLTSK</sequence>
<evidence type="ECO:0000313" key="2">
    <source>
        <dbReference type="EMBL" id="TLD68456.1"/>
    </source>
</evidence>
<dbReference type="EMBL" id="VAUV01000024">
    <property type="protein sequence ID" value="TLD68456.1"/>
    <property type="molecule type" value="Genomic_DNA"/>
</dbReference>
<feature type="transmembrane region" description="Helical" evidence="1">
    <location>
        <begin position="110"/>
        <end position="130"/>
    </location>
</feature>
<keyword evidence="1" id="KW-1133">Transmembrane helix</keyword>
<feature type="transmembrane region" description="Helical" evidence="1">
    <location>
        <begin position="35"/>
        <end position="54"/>
    </location>
</feature>
<dbReference type="Pfam" id="PF09997">
    <property type="entry name" value="DUF2238"/>
    <property type="match status" value="1"/>
</dbReference>
<accession>A0A5R8K804</accession>
<keyword evidence="3" id="KW-1185">Reference proteome</keyword>
<keyword evidence="1" id="KW-0472">Membrane</keyword>
<comment type="caution">
    <text evidence="2">The sequence shown here is derived from an EMBL/GenBank/DDBJ whole genome shotgun (WGS) entry which is preliminary data.</text>
</comment>
<proteinExistence type="predicted"/>
<protein>
    <submittedName>
        <fullName evidence="2">DUF2238 domain-containing protein</fullName>
    </submittedName>
</protein>
<name>A0A5R8K804_9BACT</name>
<dbReference type="Proteomes" id="UP000306196">
    <property type="component" value="Unassembled WGS sequence"/>
</dbReference>
<feature type="transmembrane region" description="Helical" evidence="1">
    <location>
        <begin position="61"/>
        <end position="81"/>
    </location>
</feature>
<reference evidence="2 3" key="1">
    <citation type="submission" date="2019-05" db="EMBL/GenBank/DDBJ databases">
        <title>Verrucobacter flavum gen. nov., sp. nov. a new member of the family Verrucomicrobiaceae.</title>
        <authorList>
            <person name="Szuroczki S."/>
            <person name="Abbaszade G."/>
            <person name="Szabo A."/>
            <person name="Felfoldi T."/>
            <person name="Schumann P."/>
            <person name="Boka K."/>
            <person name="Keki Z."/>
            <person name="Toumi M."/>
            <person name="Toth E."/>
        </authorList>
    </citation>
    <scope>NUCLEOTIDE SEQUENCE [LARGE SCALE GENOMIC DNA]</scope>
    <source>
        <strain evidence="2 3">MG-N-17</strain>
    </source>
</reference>
<feature type="transmembrane region" description="Helical" evidence="1">
    <location>
        <begin position="182"/>
        <end position="201"/>
    </location>
</feature>